<accession>A0ABV0JWG6</accession>
<dbReference type="EMBL" id="JAMPKK010000087">
    <property type="protein sequence ID" value="MEP0867782.1"/>
    <property type="molecule type" value="Genomic_DNA"/>
</dbReference>
<feature type="region of interest" description="Disordered" evidence="1">
    <location>
        <begin position="36"/>
        <end position="62"/>
    </location>
</feature>
<name>A0ABV0JWG6_9CYAN</name>
<proteinExistence type="predicted"/>
<dbReference type="RefSeq" id="WP_190447585.1">
    <property type="nucleotide sequence ID" value="NZ_JAMPKK010000087.1"/>
</dbReference>
<gene>
    <name evidence="2" type="ORF">NDI37_25380</name>
</gene>
<reference evidence="2 3" key="1">
    <citation type="submission" date="2022-04" db="EMBL/GenBank/DDBJ databases">
        <title>Positive selection, recombination, and allopatry shape intraspecific diversity of widespread and dominant cyanobacteria.</title>
        <authorList>
            <person name="Wei J."/>
            <person name="Shu W."/>
            <person name="Hu C."/>
        </authorList>
    </citation>
    <scope>NUCLEOTIDE SEQUENCE [LARGE SCALE GENOMIC DNA]</scope>
    <source>
        <strain evidence="2 3">GB2-A5</strain>
    </source>
</reference>
<evidence type="ECO:0000313" key="2">
    <source>
        <dbReference type="EMBL" id="MEP0867782.1"/>
    </source>
</evidence>
<sequence length="62" mass="7622">MRKFKEKNVWSDIDFQKVKQRINKITQKLDEVQSKFEPQEDKFKSMSQEFNQSDRIEKSNRP</sequence>
<protein>
    <submittedName>
        <fullName evidence="2">Uncharacterized protein</fullName>
    </submittedName>
</protein>
<organism evidence="2 3">
    <name type="scientific">Funiculus sociatus GB2-A5</name>
    <dbReference type="NCBI Taxonomy" id="2933946"/>
    <lineage>
        <taxon>Bacteria</taxon>
        <taxon>Bacillati</taxon>
        <taxon>Cyanobacteriota</taxon>
        <taxon>Cyanophyceae</taxon>
        <taxon>Coleofasciculales</taxon>
        <taxon>Coleofasciculaceae</taxon>
        <taxon>Funiculus</taxon>
    </lineage>
</organism>
<dbReference type="Proteomes" id="UP001442494">
    <property type="component" value="Unassembled WGS sequence"/>
</dbReference>
<comment type="caution">
    <text evidence="2">The sequence shown here is derived from an EMBL/GenBank/DDBJ whole genome shotgun (WGS) entry which is preliminary data.</text>
</comment>
<feature type="compositionally biased region" description="Basic and acidic residues" evidence="1">
    <location>
        <begin position="52"/>
        <end position="62"/>
    </location>
</feature>
<evidence type="ECO:0000256" key="1">
    <source>
        <dbReference type="SAM" id="MobiDB-lite"/>
    </source>
</evidence>
<evidence type="ECO:0000313" key="3">
    <source>
        <dbReference type="Proteomes" id="UP001442494"/>
    </source>
</evidence>
<keyword evidence="3" id="KW-1185">Reference proteome</keyword>